<sequence length="87" mass="9557">MARVIVKGMALTSISSRLVMLLITDTRQVRSVPVMLEPLAVLFCTMSAMSTTLVLPALICKVNITLLPVISSHSSDYQMYVVLEENT</sequence>
<evidence type="ECO:0000313" key="1">
    <source>
        <dbReference type="EMBL" id="MPD03706.1"/>
    </source>
</evidence>
<evidence type="ECO:0000313" key="2">
    <source>
        <dbReference type="Proteomes" id="UP000324222"/>
    </source>
</evidence>
<keyword evidence="2" id="KW-1185">Reference proteome</keyword>
<dbReference type="AlphaFoldDB" id="A0A5B7KA54"/>
<dbReference type="Proteomes" id="UP000324222">
    <property type="component" value="Unassembled WGS sequence"/>
</dbReference>
<name>A0A5B7KA54_PORTR</name>
<comment type="caution">
    <text evidence="1">The sequence shown here is derived from an EMBL/GenBank/DDBJ whole genome shotgun (WGS) entry which is preliminary data.</text>
</comment>
<protein>
    <submittedName>
        <fullName evidence="1">Uncharacterized protein</fullName>
    </submittedName>
</protein>
<proteinExistence type="predicted"/>
<accession>A0A5B7KA54</accession>
<dbReference type="EMBL" id="VSRR010137482">
    <property type="protein sequence ID" value="MPD03706.1"/>
    <property type="molecule type" value="Genomic_DNA"/>
</dbReference>
<organism evidence="1 2">
    <name type="scientific">Portunus trituberculatus</name>
    <name type="common">Swimming crab</name>
    <name type="synonym">Neptunus trituberculatus</name>
    <dbReference type="NCBI Taxonomy" id="210409"/>
    <lineage>
        <taxon>Eukaryota</taxon>
        <taxon>Metazoa</taxon>
        <taxon>Ecdysozoa</taxon>
        <taxon>Arthropoda</taxon>
        <taxon>Crustacea</taxon>
        <taxon>Multicrustacea</taxon>
        <taxon>Malacostraca</taxon>
        <taxon>Eumalacostraca</taxon>
        <taxon>Eucarida</taxon>
        <taxon>Decapoda</taxon>
        <taxon>Pleocyemata</taxon>
        <taxon>Brachyura</taxon>
        <taxon>Eubrachyura</taxon>
        <taxon>Portunoidea</taxon>
        <taxon>Portunidae</taxon>
        <taxon>Portuninae</taxon>
        <taxon>Portunus</taxon>
    </lineage>
</organism>
<gene>
    <name evidence="1" type="ORF">E2C01_099355</name>
</gene>
<reference evidence="1 2" key="1">
    <citation type="submission" date="2019-05" db="EMBL/GenBank/DDBJ databases">
        <title>Another draft genome of Portunus trituberculatus and its Hox gene families provides insights of decapod evolution.</title>
        <authorList>
            <person name="Jeong J.-H."/>
            <person name="Song I."/>
            <person name="Kim S."/>
            <person name="Choi T."/>
            <person name="Kim D."/>
            <person name="Ryu S."/>
            <person name="Kim W."/>
        </authorList>
    </citation>
    <scope>NUCLEOTIDE SEQUENCE [LARGE SCALE GENOMIC DNA]</scope>
    <source>
        <tissue evidence="1">Muscle</tissue>
    </source>
</reference>